<dbReference type="PANTHER" id="PTHR11929:SF194">
    <property type="entry name" value="ALPHA-(1,3)-FUCOSYLTRANSFERASE 10"/>
    <property type="match status" value="1"/>
</dbReference>
<dbReference type="Proteomes" id="UP001530377">
    <property type="component" value="Unassembled WGS sequence"/>
</dbReference>
<name>A0ABD3R915_9STRA</name>
<dbReference type="AlphaFoldDB" id="A0ABD3R915"/>
<dbReference type="InterPro" id="IPR001503">
    <property type="entry name" value="Glyco_trans_10"/>
</dbReference>
<reference evidence="3 4" key="1">
    <citation type="submission" date="2024-10" db="EMBL/GenBank/DDBJ databases">
        <title>Updated reference genomes for cyclostephanoid diatoms.</title>
        <authorList>
            <person name="Roberts W.R."/>
            <person name="Alverson A.J."/>
        </authorList>
    </citation>
    <scope>NUCLEOTIDE SEQUENCE [LARGE SCALE GENOMIC DNA]</scope>
    <source>
        <strain evidence="3 4">AJA228-03</strain>
    </source>
</reference>
<dbReference type="PANTHER" id="PTHR11929">
    <property type="entry name" value="ALPHA- 1,3 -FUCOSYLTRANSFERASE"/>
    <property type="match status" value="1"/>
</dbReference>
<protein>
    <submittedName>
        <fullName evidence="3">Uncharacterized protein</fullName>
    </submittedName>
</protein>
<evidence type="ECO:0000313" key="4">
    <source>
        <dbReference type="Proteomes" id="UP001530377"/>
    </source>
</evidence>
<sequence length="761" mass="85210">MALYDGPDRLVLSYEGLIDADGDGSGVEGAMKLAIFLKGGVGGNLVPVISDPRDVECVWRRMFVDSGGGGDGGGDGRRRRLDGYIIPHPFSVETYSTSDRPYTIDQLGKMADVLLRVSKDLDSSSRDLSGTLARYRAEINDVMKRQTEESAVGIARSDASSRLGEEEEEEETRVEGGKENDGMGGSFHVFHVHPPGRESPIVTNWLMGLFDQGEDCATLITSPGIVVYQNEARVPITTTIVTRTNEMNLVGLYKIFKPGFDEVFFVLSRSGIIEADRQIDERVCEYDNVLCIYEEQQFRNKDELRGMVHSLTESFRLRFYPKFIASLKRPIRLDEEGAVWRLLQMNNAVKDMQDKPFEIVHPKFCIRGGLDMEAQVEGRKNNVQREVGAKYDTVIDQMARPKRLFYCGSTGSGANINFSVLGIYLVNAFLPEIVGTPPTNQENDPNAAIRLTPNSLIEATPNDFLVHHMHQHCEVDVLLFPGKQLHINHPTHGFSSYGNYNPAAENVFVIGAHNDGKNSIQLPYAMMKWWVLVKGMGSQREADVPTMEKLFLPSARPRNTGKEFLLYVNSHYVAYREMAANMLSRLGPIHALGSCQGNLDVVPVVVDATRPPRCQPYAVSERPMSIIVGDDVNGKSNYFNKVMLQDFRFTLLMEDASIPGYISDRIIDGFMAGTIPIYYGTTQIFDIFNAKAFIYFDINKPSDAIDRIHFLEGNPAAYKQMLDEPILADGDRTIEKYFSFDDTIGKGMLKKRVRKMLGFPN</sequence>
<keyword evidence="4" id="KW-1185">Reference proteome</keyword>
<evidence type="ECO:0000313" key="3">
    <source>
        <dbReference type="EMBL" id="KAL3809517.1"/>
    </source>
</evidence>
<dbReference type="InterPro" id="IPR038577">
    <property type="entry name" value="GT10-like_C_sf"/>
</dbReference>
<dbReference type="EMBL" id="JALLPB020000399">
    <property type="protein sequence ID" value="KAL3809517.1"/>
    <property type="molecule type" value="Genomic_DNA"/>
</dbReference>
<gene>
    <name evidence="3" type="ORF">ACHAXA_001248</name>
</gene>
<accession>A0ABD3R915</accession>
<feature type="region of interest" description="Disordered" evidence="2">
    <location>
        <begin position="150"/>
        <end position="180"/>
    </location>
</feature>
<organism evidence="3 4">
    <name type="scientific">Cyclostephanos tholiformis</name>
    <dbReference type="NCBI Taxonomy" id="382380"/>
    <lineage>
        <taxon>Eukaryota</taxon>
        <taxon>Sar</taxon>
        <taxon>Stramenopiles</taxon>
        <taxon>Ochrophyta</taxon>
        <taxon>Bacillariophyta</taxon>
        <taxon>Coscinodiscophyceae</taxon>
        <taxon>Thalassiosirophycidae</taxon>
        <taxon>Stephanodiscales</taxon>
        <taxon>Stephanodiscaceae</taxon>
        <taxon>Cyclostephanos</taxon>
    </lineage>
</organism>
<dbReference type="Gene3D" id="3.40.50.11660">
    <property type="entry name" value="Glycosyl transferase family 10, C-terminal domain"/>
    <property type="match status" value="1"/>
</dbReference>
<comment type="caution">
    <text evidence="3">The sequence shown here is derived from an EMBL/GenBank/DDBJ whole genome shotgun (WGS) entry which is preliminary data.</text>
</comment>
<proteinExistence type="predicted"/>
<comment type="pathway">
    <text evidence="1">Protein modification; protein glycosylation.</text>
</comment>
<evidence type="ECO:0000256" key="2">
    <source>
        <dbReference type="SAM" id="MobiDB-lite"/>
    </source>
</evidence>
<evidence type="ECO:0000256" key="1">
    <source>
        <dbReference type="ARBA" id="ARBA00004922"/>
    </source>
</evidence>
<dbReference type="SUPFAM" id="SSF53756">
    <property type="entry name" value="UDP-Glycosyltransferase/glycogen phosphorylase"/>
    <property type="match status" value="1"/>
</dbReference>